<evidence type="ECO:0000256" key="2">
    <source>
        <dbReference type="ARBA" id="ARBA00012247"/>
    </source>
</evidence>
<evidence type="ECO:0000256" key="6">
    <source>
        <dbReference type="ARBA" id="ARBA00047512"/>
    </source>
</evidence>
<evidence type="ECO:0000256" key="3">
    <source>
        <dbReference type="ARBA" id="ARBA00022729"/>
    </source>
</evidence>
<organism evidence="8 9">
    <name type="scientific">Trichocoleus desertorum GB2-A4</name>
    <dbReference type="NCBI Taxonomy" id="2933944"/>
    <lineage>
        <taxon>Bacteria</taxon>
        <taxon>Bacillati</taxon>
        <taxon>Cyanobacteriota</taxon>
        <taxon>Cyanophyceae</taxon>
        <taxon>Leptolyngbyales</taxon>
        <taxon>Trichocoleusaceae</taxon>
        <taxon>Trichocoleus</taxon>
    </lineage>
</organism>
<dbReference type="Gene3D" id="3.20.20.190">
    <property type="entry name" value="Phosphatidylinositol (PI) phosphodiesterase"/>
    <property type="match status" value="1"/>
</dbReference>
<comment type="catalytic activity">
    <reaction evidence="6">
        <text>a sn-glycero-3-phosphodiester + H2O = an alcohol + sn-glycerol 3-phosphate + H(+)</text>
        <dbReference type="Rhea" id="RHEA:12969"/>
        <dbReference type="ChEBI" id="CHEBI:15377"/>
        <dbReference type="ChEBI" id="CHEBI:15378"/>
        <dbReference type="ChEBI" id="CHEBI:30879"/>
        <dbReference type="ChEBI" id="CHEBI:57597"/>
        <dbReference type="ChEBI" id="CHEBI:83408"/>
        <dbReference type="EC" id="3.1.4.46"/>
    </reaction>
</comment>
<proteinExistence type="inferred from homology"/>
<dbReference type="CDD" id="cd08602">
    <property type="entry name" value="GDPD_ScGlpQ1_like"/>
    <property type="match status" value="1"/>
</dbReference>
<dbReference type="PROSITE" id="PS51704">
    <property type="entry name" value="GP_PDE"/>
    <property type="match status" value="1"/>
</dbReference>
<comment type="caution">
    <text evidence="8">The sequence shown here is derived from an EMBL/GenBank/DDBJ whole genome shotgun (WGS) entry which is preliminary data.</text>
</comment>
<evidence type="ECO:0000313" key="9">
    <source>
        <dbReference type="Proteomes" id="UP001464891"/>
    </source>
</evidence>
<keyword evidence="3" id="KW-0732">Signal</keyword>
<sequence length="413" mass="44941">MLRLFKLGLLASTVLAVWPMVEVKAATLTGQPPIVIGHRGASGLRPEHTLAAYELAIAQGADYIEPDLVATKDGVLVARHENEISGTTDVAERPEFATRKATKVIDGVTYTGWFTEDFTLAELKTLRAKERIPDLRPGNTAFDGQFEVPTLQEVIDLAQRKSTELGRTIGIYPETKHPSYFDSIGLSLEEPLVETLNKNGYIGLNAPVFIQSFEVGNLQQLNQLTDVPLVQLFGGATEKPYDFVLSGDARTYGDLTRPNALTAIASYANGIGPSKRLIVPAATVDQNQDGKPDDLNGDGVISDADRFLQSPTTLVDDAHTAGLLVHPYTFRNENFFLAQDYNGNPEREYEQFFALGVDGVFSDFPGTAVQVRNRVAGDPNGGKEVPEPGLTLALGVIPVAAFLRRRRTQSELS</sequence>
<evidence type="ECO:0000259" key="7">
    <source>
        <dbReference type="PROSITE" id="PS51704"/>
    </source>
</evidence>
<evidence type="ECO:0000313" key="8">
    <source>
        <dbReference type="EMBL" id="MEP0816361.1"/>
    </source>
</evidence>
<dbReference type="PANTHER" id="PTHR43620:SF7">
    <property type="entry name" value="GLYCEROPHOSPHODIESTER PHOSPHODIESTERASE GDPD5-RELATED"/>
    <property type="match status" value="1"/>
</dbReference>
<dbReference type="Proteomes" id="UP001464891">
    <property type="component" value="Unassembled WGS sequence"/>
</dbReference>
<dbReference type="EMBL" id="JAMPKM010000002">
    <property type="protein sequence ID" value="MEP0816361.1"/>
    <property type="molecule type" value="Genomic_DNA"/>
</dbReference>
<dbReference type="InterPro" id="IPR017946">
    <property type="entry name" value="PLC-like_Pdiesterase_TIM-brl"/>
</dbReference>
<keyword evidence="9" id="KW-1185">Reference proteome</keyword>
<dbReference type="SUPFAM" id="SSF51695">
    <property type="entry name" value="PLC-like phosphodiesterases"/>
    <property type="match status" value="1"/>
</dbReference>
<keyword evidence="4" id="KW-0319">Glycerol metabolism</keyword>
<reference evidence="8 9" key="1">
    <citation type="submission" date="2022-04" db="EMBL/GenBank/DDBJ databases">
        <title>Positive selection, recombination, and allopatry shape intraspecific diversity of widespread and dominant cyanobacteria.</title>
        <authorList>
            <person name="Wei J."/>
            <person name="Shu W."/>
            <person name="Hu C."/>
        </authorList>
    </citation>
    <scope>NUCLEOTIDE SEQUENCE [LARGE SCALE GENOMIC DNA]</scope>
    <source>
        <strain evidence="8 9">GB2-A4</strain>
    </source>
</reference>
<evidence type="ECO:0000256" key="4">
    <source>
        <dbReference type="ARBA" id="ARBA00022798"/>
    </source>
</evidence>
<accession>A0ABV0J3K2</accession>
<dbReference type="PANTHER" id="PTHR43620">
    <property type="entry name" value="GLYCEROPHOSPHORYL DIESTER PHOSPHODIESTERASE"/>
    <property type="match status" value="1"/>
</dbReference>
<gene>
    <name evidence="8" type="ORF">NC998_04555</name>
</gene>
<comment type="similarity">
    <text evidence="1">Belongs to the glycerophosphoryl diester phosphodiesterase family.</text>
</comment>
<dbReference type="Pfam" id="PF03009">
    <property type="entry name" value="GDPD"/>
    <property type="match status" value="1"/>
</dbReference>
<keyword evidence="5" id="KW-0378">Hydrolase</keyword>
<dbReference type="EC" id="3.1.4.46" evidence="2"/>
<name>A0ABV0J3K2_9CYAN</name>
<protein>
    <recommendedName>
        <fullName evidence="2">glycerophosphodiester phosphodiesterase</fullName>
        <ecNumber evidence="2">3.1.4.46</ecNumber>
    </recommendedName>
</protein>
<feature type="domain" description="GP-PDE" evidence="7">
    <location>
        <begin position="33"/>
        <end position="372"/>
    </location>
</feature>
<evidence type="ECO:0000256" key="5">
    <source>
        <dbReference type="ARBA" id="ARBA00022801"/>
    </source>
</evidence>
<evidence type="ECO:0000256" key="1">
    <source>
        <dbReference type="ARBA" id="ARBA00007277"/>
    </source>
</evidence>
<dbReference type="RefSeq" id="WP_190433677.1">
    <property type="nucleotide sequence ID" value="NZ_JAMPKM010000002.1"/>
</dbReference>
<dbReference type="InterPro" id="IPR030395">
    <property type="entry name" value="GP_PDE_dom"/>
</dbReference>